<comment type="caution">
    <text evidence="2">The sequence shown here is derived from an EMBL/GenBank/DDBJ whole genome shotgun (WGS) entry which is preliminary data.</text>
</comment>
<name>A0AAD6XC92_9AGAR</name>
<accession>A0AAD6XC92</accession>
<feature type="compositionally biased region" description="Basic and acidic residues" evidence="1">
    <location>
        <begin position="63"/>
        <end position="73"/>
    </location>
</feature>
<feature type="compositionally biased region" description="Basic residues" evidence="1">
    <location>
        <begin position="10"/>
        <end position="21"/>
    </location>
</feature>
<proteinExistence type="predicted"/>
<evidence type="ECO:0000256" key="1">
    <source>
        <dbReference type="SAM" id="MobiDB-lite"/>
    </source>
</evidence>
<protein>
    <submittedName>
        <fullName evidence="2">Uncharacterized protein</fullName>
    </submittedName>
</protein>
<sequence length="260" mass="28741">MTSAPAPRPRGSKKQAAKTKRPVVDTDDEYSEAQKPAVKKPKKIDPLPAREPSTRSTRGRRPPRPDAAEDAAPRRTAAQVAQENIEEDDRRRDAQFTRDVAVAAVAALQVEQDKAAALENNNAIMSIADLLPGGEDDADFDAAEFLAGHEPNSDLEFFLNYPRQGTARLEDSDSDSEFPLAVAEQKDAQAAKACVFNLFRVRINSYSSSEQRKARGKGKAPAKVPKVKKLQKGDLKAAIEDQYKYQQKKKHVQNRQVFTS</sequence>
<organism evidence="2 3">
    <name type="scientific">Mycena alexandri</name>
    <dbReference type="NCBI Taxonomy" id="1745969"/>
    <lineage>
        <taxon>Eukaryota</taxon>
        <taxon>Fungi</taxon>
        <taxon>Dikarya</taxon>
        <taxon>Basidiomycota</taxon>
        <taxon>Agaricomycotina</taxon>
        <taxon>Agaricomycetes</taxon>
        <taxon>Agaricomycetidae</taxon>
        <taxon>Agaricales</taxon>
        <taxon>Marasmiineae</taxon>
        <taxon>Mycenaceae</taxon>
        <taxon>Mycena</taxon>
    </lineage>
</organism>
<gene>
    <name evidence="2" type="ORF">C8F04DRAFT_1254433</name>
</gene>
<dbReference type="AlphaFoldDB" id="A0AAD6XC92"/>
<evidence type="ECO:0000313" key="3">
    <source>
        <dbReference type="Proteomes" id="UP001218188"/>
    </source>
</evidence>
<feature type="region of interest" description="Disordered" evidence="1">
    <location>
        <begin position="1"/>
        <end position="93"/>
    </location>
</feature>
<dbReference type="Proteomes" id="UP001218188">
    <property type="component" value="Unassembled WGS sequence"/>
</dbReference>
<dbReference type="EMBL" id="JARJCM010000024">
    <property type="protein sequence ID" value="KAJ7039984.1"/>
    <property type="molecule type" value="Genomic_DNA"/>
</dbReference>
<keyword evidence="3" id="KW-1185">Reference proteome</keyword>
<evidence type="ECO:0000313" key="2">
    <source>
        <dbReference type="EMBL" id="KAJ7039984.1"/>
    </source>
</evidence>
<reference evidence="2" key="1">
    <citation type="submission" date="2023-03" db="EMBL/GenBank/DDBJ databases">
        <title>Massive genome expansion in bonnet fungi (Mycena s.s.) driven by repeated elements and novel gene families across ecological guilds.</title>
        <authorList>
            <consortium name="Lawrence Berkeley National Laboratory"/>
            <person name="Harder C.B."/>
            <person name="Miyauchi S."/>
            <person name="Viragh M."/>
            <person name="Kuo A."/>
            <person name="Thoen E."/>
            <person name="Andreopoulos B."/>
            <person name="Lu D."/>
            <person name="Skrede I."/>
            <person name="Drula E."/>
            <person name="Henrissat B."/>
            <person name="Morin E."/>
            <person name="Kohler A."/>
            <person name="Barry K."/>
            <person name="LaButti K."/>
            <person name="Morin E."/>
            <person name="Salamov A."/>
            <person name="Lipzen A."/>
            <person name="Mereny Z."/>
            <person name="Hegedus B."/>
            <person name="Baldrian P."/>
            <person name="Stursova M."/>
            <person name="Weitz H."/>
            <person name="Taylor A."/>
            <person name="Grigoriev I.V."/>
            <person name="Nagy L.G."/>
            <person name="Martin F."/>
            <person name="Kauserud H."/>
        </authorList>
    </citation>
    <scope>NUCLEOTIDE SEQUENCE</scope>
    <source>
        <strain evidence="2">CBHHK200</strain>
    </source>
</reference>